<gene>
    <name evidence="8" type="ORF">M427DRAFT_29851</name>
</gene>
<accession>A0A139AN92</accession>
<feature type="repeat" description="Solcar" evidence="5">
    <location>
        <begin position="223"/>
        <end position="307"/>
    </location>
</feature>
<dbReference type="GO" id="GO:0016020">
    <property type="term" value="C:membrane"/>
    <property type="evidence" value="ECO:0007669"/>
    <property type="project" value="UniProtKB-SubCell"/>
</dbReference>
<keyword evidence="9" id="KW-1185">Reference proteome</keyword>
<organism evidence="8 9">
    <name type="scientific">Gonapodya prolifera (strain JEL478)</name>
    <name type="common">Monoblepharis prolifera</name>
    <dbReference type="NCBI Taxonomy" id="1344416"/>
    <lineage>
        <taxon>Eukaryota</taxon>
        <taxon>Fungi</taxon>
        <taxon>Fungi incertae sedis</taxon>
        <taxon>Chytridiomycota</taxon>
        <taxon>Chytridiomycota incertae sedis</taxon>
        <taxon>Monoblepharidomycetes</taxon>
        <taxon>Monoblepharidales</taxon>
        <taxon>Gonapodyaceae</taxon>
        <taxon>Gonapodya</taxon>
    </lineage>
</organism>
<dbReference type="InterPro" id="IPR018108">
    <property type="entry name" value="MCP_transmembrane"/>
</dbReference>
<proteinExistence type="inferred from homology"/>
<dbReference type="STRING" id="1344416.A0A139AN92"/>
<dbReference type="EMBL" id="KQ965743">
    <property type="protein sequence ID" value="KXS18104.1"/>
    <property type="molecule type" value="Genomic_DNA"/>
</dbReference>
<reference evidence="8 9" key="1">
    <citation type="journal article" date="2015" name="Genome Biol. Evol.">
        <title>Phylogenomic analyses indicate that early fungi evolved digesting cell walls of algal ancestors of land plants.</title>
        <authorList>
            <person name="Chang Y."/>
            <person name="Wang S."/>
            <person name="Sekimoto S."/>
            <person name="Aerts A.L."/>
            <person name="Choi C."/>
            <person name="Clum A."/>
            <person name="LaButti K.M."/>
            <person name="Lindquist E.A."/>
            <person name="Yee Ngan C."/>
            <person name="Ohm R.A."/>
            <person name="Salamov A.A."/>
            <person name="Grigoriev I.V."/>
            <person name="Spatafora J.W."/>
            <person name="Berbee M.L."/>
        </authorList>
    </citation>
    <scope>NUCLEOTIDE SEQUENCE [LARGE SCALE GENOMIC DNA]</scope>
    <source>
        <strain evidence="8 9">JEL478</strain>
    </source>
</reference>
<dbReference type="Pfam" id="PF00153">
    <property type="entry name" value="Mito_carr"/>
    <property type="match status" value="3"/>
</dbReference>
<keyword evidence="3" id="KW-1133">Transmembrane helix</keyword>
<evidence type="ECO:0000256" key="4">
    <source>
        <dbReference type="ARBA" id="ARBA00023136"/>
    </source>
</evidence>
<dbReference type="SUPFAM" id="SSF103506">
    <property type="entry name" value="Mitochondrial carrier"/>
    <property type="match status" value="1"/>
</dbReference>
<keyword evidence="4 5" id="KW-0472">Membrane</keyword>
<dbReference type="PROSITE" id="PS50920">
    <property type="entry name" value="SOLCAR"/>
    <property type="match status" value="3"/>
</dbReference>
<dbReference type="InterPro" id="IPR023395">
    <property type="entry name" value="MCP_dom_sf"/>
</dbReference>
<dbReference type="OrthoDB" id="1924968at2759"/>
<dbReference type="Gene3D" id="1.50.40.10">
    <property type="entry name" value="Mitochondrial carrier domain"/>
    <property type="match status" value="2"/>
</dbReference>
<evidence type="ECO:0000256" key="7">
    <source>
        <dbReference type="SAM" id="MobiDB-lite"/>
    </source>
</evidence>
<evidence type="ECO:0000256" key="1">
    <source>
        <dbReference type="ARBA" id="ARBA00004141"/>
    </source>
</evidence>
<evidence type="ECO:0000256" key="5">
    <source>
        <dbReference type="PROSITE-ProRule" id="PRU00282"/>
    </source>
</evidence>
<dbReference type="PANTHER" id="PTHR46181:SF3">
    <property type="entry name" value="MITOCHONDRIAL GLYCINE TRANSPORTER"/>
    <property type="match status" value="1"/>
</dbReference>
<evidence type="ECO:0000313" key="8">
    <source>
        <dbReference type="EMBL" id="KXS18104.1"/>
    </source>
</evidence>
<evidence type="ECO:0000256" key="2">
    <source>
        <dbReference type="ARBA" id="ARBA00022692"/>
    </source>
</evidence>
<dbReference type="PANTHER" id="PTHR46181">
    <property type="entry name" value="MITOCHONDRIAL GLYCINE TRANSPORTER"/>
    <property type="match status" value="1"/>
</dbReference>
<dbReference type="GO" id="GO:0005739">
    <property type="term" value="C:mitochondrion"/>
    <property type="evidence" value="ECO:0007669"/>
    <property type="project" value="EnsemblFungi"/>
</dbReference>
<dbReference type="GO" id="GO:1904983">
    <property type="term" value="P:glycine import into mitochondrion"/>
    <property type="evidence" value="ECO:0007669"/>
    <property type="project" value="EnsemblFungi"/>
</dbReference>
<dbReference type="GO" id="GO:0006783">
    <property type="term" value="P:heme biosynthetic process"/>
    <property type="evidence" value="ECO:0007669"/>
    <property type="project" value="EnsemblFungi"/>
</dbReference>
<dbReference type="Proteomes" id="UP000070544">
    <property type="component" value="Unassembled WGS sequence"/>
</dbReference>
<sequence>MSALTHANPTPAPSADAIPLKTPPRPSSQRKKLPPHLSLAAGALSGGTSLFLLQPLDVLKTRMQQVAVPGAPPANLLTTLPPLLRNPTQLWRGTFPTLIRNVPGSALYFALLGETRSALARAWGPRGVDSGAVDMVGGGLARATAGAVLMPATVLKVRFESNIYPYSSVLGAARDILRTEGWRGLFAGYGATAIRDAPQAGLYLYVYERCKTSLAAPFSQLLPTYLHTPVSAFIAALLSTLATQPFDTVKTLIQLHPATYPNTPRAFRKVWRKRGMKGFFAGGGVRTARKVGSQVVAWTVYEKVVEWAGSK</sequence>
<dbReference type="AlphaFoldDB" id="A0A139AN92"/>
<keyword evidence="2 5" id="KW-0812">Transmembrane</keyword>
<evidence type="ECO:0000256" key="6">
    <source>
        <dbReference type="RuleBase" id="RU000488"/>
    </source>
</evidence>
<keyword evidence="6" id="KW-0813">Transport</keyword>
<dbReference type="GO" id="GO:0015187">
    <property type="term" value="F:glycine transmembrane transporter activity"/>
    <property type="evidence" value="ECO:0007669"/>
    <property type="project" value="EnsemblFungi"/>
</dbReference>
<evidence type="ECO:0000313" key="9">
    <source>
        <dbReference type="Proteomes" id="UP000070544"/>
    </source>
</evidence>
<protein>
    <submittedName>
        <fullName evidence="8">Mitochondrial carrier</fullName>
    </submittedName>
</protein>
<comment type="subcellular location">
    <subcellularLocation>
        <location evidence="1">Membrane</location>
        <topology evidence="1">Multi-pass membrane protein</topology>
    </subcellularLocation>
</comment>
<feature type="repeat" description="Solcar" evidence="5">
    <location>
        <begin position="33"/>
        <end position="118"/>
    </location>
</feature>
<evidence type="ECO:0000256" key="3">
    <source>
        <dbReference type="ARBA" id="ARBA00022989"/>
    </source>
</evidence>
<comment type="similarity">
    <text evidence="6">Belongs to the mitochondrial carrier (TC 2.A.29) family.</text>
</comment>
<feature type="repeat" description="Solcar" evidence="5">
    <location>
        <begin position="129"/>
        <end position="213"/>
    </location>
</feature>
<feature type="region of interest" description="Disordered" evidence="7">
    <location>
        <begin position="1"/>
        <end position="34"/>
    </location>
</feature>
<dbReference type="OMA" id="WGIYEEL"/>
<name>A0A139AN92_GONPJ</name>